<reference evidence="3 4" key="1">
    <citation type="submission" date="2024-03" db="EMBL/GenBank/DDBJ databases">
        <title>Novel species of the genus Variovorax.</title>
        <authorList>
            <person name="Liu Q."/>
            <person name="Xin Y.-H."/>
        </authorList>
    </citation>
    <scope>NUCLEOTIDE SEQUENCE [LARGE SCALE GENOMIC DNA]</scope>
    <source>
        <strain evidence="3 4">KACC 18899</strain>
    </source>
</reference>
<comment type="caution">
    <text evidence="3">The sequence shown here is derived from an EMBL/GenBank/DDBJ whole genome shotgun (WGS) entry which is preliminary data.</text>
</comment>
<dbReference type="Proteomes" id="UP001365846">
    <property type="component" value="Unassembled WGS sequence"/>
</dbReference>
<feature type="chain" id="PRO_5047221208" evidence="2">
    <location>
        <begin position="20"/>
        <end position="319"/>
    </location>
</feature>
<dbReference type="InterPro" id="IPR005064">
    <property type="entry name" value="BUG"/>
</dbReference>
<dbReference type="SUPFAM" id="SSF53850">
    <property type="entry name" value="Periplasmic binding protein-like II"/>
    <property type="match status" value="1"/>
</dbReference>
<feature type="signal peptide" evidence="2">
    <location>
        <begin position="1"/>
        <end position="19"/>
    </location>
</feature>
<dbReference type="PANTHER" id="PTHR42928">
    <property type="entry name" value="TRICARBOXYLATE-BINDING PROTEIN"/>
    <property type="match status" value="1"/>
</dbReference>
<organism evidence="3 4">
    <name type="scientific">Variovorax ureilyticus</name>
    <dbReference type="NCBI Taxonomy" id="1836198"/>
    <lineage>
        <taxon>Bacteria</taxon>
        <taxon>Pseudomonadati</taxon>
        <taxon>Pseudomonadota</taxon>
        <taxon>Betaproteobacteria</taxon>
        <taxon>Burkholderiales</taxon>
        <taxon>Comamonadaceae</taxon>
        <taxon>Variovorax</taxon>
    </lineage>
</organism>
<dbReference type="EMBL" id="JBBKZU010000022">
    <property type="protein sequence ID" value="MEJ8815684.1"/>
    <property type="molecule type" value="Genomic_DNA"/>
</dbReference>
<keyword evidence="2" id="KW-0732">Signal</keyword>
<protein>
    <submittedName>
        <fullName evidence="3">Tripartite tricarboxylate transporter substrate binding protein</fullName>
    </submittedName>
</protein>
<comment type="similarity">
    <text evidence="1">Belongs to the UPF0065 (bug) family.</text>
</comment>
<dbReference type="Gene3D" id="3.40.190.150">
    <property type="entry name" value="Bordetella uptake gene, domain 1"/>
    <property type="match status" value="1"/>
</dbReference>
<evidence type="ECO:0000313" key="4">
    <source>
        <dbReference type="Proteomes" id="UP001365846"/>
    </source>
</evidence>
<evidence type="ECO:0000256" key="1">
    <source>
        <dbReference type="ARBA" id="ARBA00006987"/>
    </source>
</evidence>
<keyword evidence="4" id="KW-1185">Reference proteome</keyword>
<evidence type="ECO:0000256" key="2">
    <source>
        <dbReference type="SAM" id="SignalP"/>
    </source>
</evidence>
<dbReference type="PIRSF" id="PIRSF017082">
    <property type="entry name" value="YflP"/>
    <property type="match status" value="1"/>
</dbReference>
<proteinExistence type="inferred from homology"/>
<dbReference type="Pfam" id="PF03401">
    <property type="entry name" value="TctC"/>
    <property type="match status" value="1"/>
</dbReference>
<dbReference type="InterPro" id="IPR042100">
    <property type="entry name" value="Bug_dom1"/>
</dbReference>
<dbReference type="PANTHER" id="PTHR42928:SF5">
    <property type="entry name" value="BLR1237 PROTEIN"/>
    <property type="match status" value="1"/>
</dbReference>
<evidence type="ECO:0000313" key="3">
    <source>
        <dbReference type="EMBL" id="MEJ8815684.1"/>
    </source>
</evidence>
<dbReference type="CDD" id="cd07012">
    <property type="entry name" value="PBP2_Bug_TTT"/>
    <property type="match status" value="1"/>
</dbReference>
<name>A0ABU8VPU6_9BURK</name>
<accession>A0ABU8VPU6</accession>
<gene>
    <name evidence="3" type="ORF">WKW77_31795</name>
</gene>
<dbReference type="Gene3D" id="3.40.190.10">
    <property type="entry name" value="Periplasmic binding protein-like II"/>
    <property type="match status" value="1"/>
</dbReference>
<sequence>MKSILLFILAMGSLLTSHAQDNYPSRPIRIIVPYGAGNATDNYARMLGQKLSEALKQPVVIENRPGAAAIVGTQAVVQAPADGYTLLFTSSGHVIAPVARKKPPYDPIKDFAPIGLAVEYPYYLIGATSLPASNVQELIAYGRAHPGKLNYGTLGEGSGGHLLGQIFEQKTGVKATHVPYKTTSGFLTGLQSGEVDFAFDSVGSAHPLVVSGKLRGFAVTGDKRVATAPEVPTLKEAGVDGFDAMVWLGLLAPAKTPQPIIAKLNNALVHALQSADMKARIERDGLRLAAGSPDQLAKRIQEDMIVWSAAAKRAGVALE</sequence>
<dbReference type="RefSeq" id="WP_340360882.1">
    <property type="nucleotide sequence ID" value="NZ_JBBKZU010000022.1"/>
</dbReference>